<proteinExistence type="predicted"/>
<organism evidence="2 3">
    <name type="scientific">Thioalkalivibrio paradoxus ARh 1</name>
    <dbReference type="NCBI Taxonomy" id="713585"/>
    <lineage>
        <taxon>Bacteria</taxon>
        <taxon>Pseudomonadati</taxon>
        <taxon>Pseudomonadota</taxon>
        <taxon>Gammaproteobacteria</taxon>
        <taxon>Chromatiales</taxon>
        <taxon>Ectothiorhodospiraceae</taxon>
        <taxon>Thioalkalivibrio</taxon>
    </lineage>
</organism>
<accession>W0DND9</accession>
<keyword evidence="1" id="KW-0472">Membrane</keyword>
<dbReference type="KEGG" id="tti:THITH_09705"/>
<dbReference type="STRING" id="713585.THITH_09705"/>
<evidence type="ECO:0000256" key="1">
    <source>
        <dbReference type="SAM" id="Phobius"/>
    </source>
</evidence>
<dbReference type="InterPro" id="IPR029045">
    <property type="entry name" value="ClpP/crotonase-like_dom_sf"/>
</dbReference>
<keyword evidence="1" id="KW-0812">Transmembrane</keyword>
<evidence type="ECO:0000313" key="2">
    <source>
        <dbReference type="EMBL" id="AHF00110.1"/>
    </source>
</evidence>
<feature type="transmembrane region" description="Helical" evidence="1">
    <location>
        <begin position="57"/>
        <end position="77"/>
    </location>
</feature>
<feature type="transmembrane region" description="Helical" evidence="1">
    <location>
        <begin position="98"/>
        <end position="118"/>
    </location>
</feature>
<reference evidence="2 3" key="1">
    <citation type="submission" date="2013-12" db="EMBL/GenBank/DDBJ databases">
        <authorList>
            <consortium name="DOE Joint Genome Institute"/>
            <person name="Muyzer G."/>
            <person name="Huntemann M."/>
            <person name="Han J."/>
            <person name="Chen A."/>
            <person name="Kyrpides N."/>
            <person name="Mavromatis K."/>
            <person name="Markowitz V."/>
            <person name="Palaniappan K."/>
            <person name="Ivanova N."/>
            <person name="Schaumberg A."/>
            <person name="Pati A."/>
            <person name="Liolios K."/>
            <person name="Nordberg H.P."/>
            <person name="Cantor M.N."/>
            <person name="Hua S.X."/>
            <person name="Woyke T."/>
        </authorList>
    </citation>
    <scope>NUCLEOTIDE SEQUENCE [LARGE SCALE GENOMIC DNA]</scope>
    <source>
        <strain evidence="2 3">ARh 1</strain>
    </source>
</reference>
<keyword evidence="3" id="KW-1185">Reference proteome</keyword>
<evidence type="ECO:0000313" key="3">
    <source>
        <dbReference type="Proteomes" id="UP000005289"/>
    </source>
</evidence>
<gene>
    <name evidence="2" type="ORF">THITH_09705</name>
</gene>
<sequence length="315" mass="35099">MVQYIVRHWRGELGLAVAFWINFVGLNLLLLSARPLVEQLLGAMALDGDPRLVSRLAVLHVAFVYGLVYPWQVVGVWRAAAPHRAGLRRRAWGRVARVILVVSVTATVVTMALAAPIYRDILTIAFGPDRYGSFTVTRVGDGELIHFEGYLGYDAARQLRRALRNEPEVQGIILDSRGGWISAGRSVGQVIERHGLNTYSFDGCHSACVTAFVSGDKRYLADEARLGFHQYAVPFGGLRAFSDMGLEQQRDLQHFRRQGVQPAFLARLFQAGHDEIWYPTQRELREAGVIHDVLRSEELLFGRAPSSGNAHEPSV</sequence>
<dbReference type="AlphaFoldDB" id="W0DND9"/>
<dbReference type="EMBL" id="CP007029">
    <property type="protein sequence ID" value="AHF00110.1"/>
    <property type="molecule type" value="Genomic_DNA"/>
</dbReference>
<dbReference type="Proteomes" id="UP000005289">
    <property type="component" value="Chromosome"/>
</dbReference>
<dbReference type="RefSeq" id="WP_006747311.1">
    <property type="nucleotide sequence ID" value="NZ_CP007029.1"/>
</dbReference>
<dbReference type="OrthoDB" id="6987066at2"/>
<protein>
    <submittedName>
        <fullName evidence="2">Uncharacterized protein</fullName>
    </submittedName>
</protein>
<dbReference type="SUPFAM" id="SSF52096">
    <property type="entry name" value="ClpP/crotonase"/>
    <property type="match status" value="1"/>
</dbReference>
<dbReference type="Gene3D" id="3.90.226.10">
    <property type="entry name" value="2-enoyl-CoA Hydratase, Chain A, domain 1"/>
    <property type="match status" value="1"/>
</dbReference>
<keyword evidence="1" id="KW-1133">Transmembrane helix</keyword>
<name>W0DND9_9GAMM</name>
<feature type="transmembrane region" description="Helical" evidence="1">
    <location>
        <begin position="12"/>
        <end position="37"/>
    </location>
</feature>
<dbReference type="HOGENOM" id="CLU_882596_0_0_6"/>